<dbReference type="PANTHER" id="PTHR43445:SF3">
    <property type="entry name" value="UDP-N-ACETYLMURAMATE--L-ALANINE LIGASE"/>
    <property type="match status" value="1"/>
</dbReference>
<evidence type="ECO:0000256" key="4">
    <source>
        <dbReference type="ARBA" id="ARBA00022490"/>
    </source>
</evidence>
<evidence type="ECO:0000259" key="15">
    <source>
        <dbReference type="Pfam" id="PF01225"/>
    </source>
</evidence>
<comment type="function">
    <text evidence="14">Cell wall formation.</text>
</comment>
<dbReference type="GO" id="GO:0051301">
    <property type="term" value="P:cell division"/>
    <property type="evidence" value="ECO:0007669"/>
    <property type="project" value="UniProtKB-KW"/>
</dbReference>
<keyword evidence="4 14" id="KW-0963">Cytoplasm</keyword>
<dbReference type="GO" id="GO:0009252">
    <property type="term" value="P:peptidoglycan biosynthetic process"/>
    <property type="evidence" value="ECO:0007669"/>
    <property type="project" value="UniProtKB-UniRule"/>
</dbReference>
<keyword evidence="8 14" id="KW-0067">ATP-binding</keyword>
<keyword evidence="11 14" id="KW-0131">Cell cycle</keyword>
<evidence type="ECO:0000256" key="8">
    <source>
        <dbReference type="ARBA" id="ARBA00022840"/>
    </source>
</evidence>
<dbReference type="UniPathway" id="UPA00219"/>
<dbReference type="InterPro" id="IPR000713">
    <property type="entry name" value="Mur_ligase_N"/>
</dbReference>
<dbReference type="RefSeq" id="WP_068718401.1">
    <property type="nucleotide sequence ID" value="NZ_LWDV01000009.1"/>
</dbReference>
<dbReference type="GO" id="GO:0005737">
    <property type="term" value="C:cytoplasm"/>
    <property type="evidence" value="ECO:0007669"/>
    <property type="project" value="UniProtKB-SubCell"/>
</dbReference>
<dbReference type="InterPro" id="IPR050061">
    <property type="entry name" value="MurCDEF_pg_biosynth"/>
</dbReference>
<dbReference type="GO" id="GO:0071555">
    <property type="term" value="P:cell wall organization"/>
    <property type="evidence" value="ECO:0007669"/>
    <property type="project" value="UniProtKB-KW"/>
</dbReference>
<dbReference type="AlphaFoldDB" id="A0A1C0A8C8"/>
<evidence type="ECO:0000313" key="19">
    <source>
        <dbReference type="Proteomes" id="UP000093514"/>
    </source>
</evidence>
<dbReference type="SUPFAM" id="SSF51984">
    <property type="entry name" value="MurCD N-terminal domain"/>
    <property type="match status" value="1"/>
</dbReference>
<reference evidence="19" key="1">
    <citation type="submission" date="2016-07" db="EMBL/GenBank/DDBJ databases">
        <authorList>
            <person name="Florea S."/>
            <person name="Webb J.S."/>
            <person name="Jaromczyk J."/>
            <person name="Schardl C.L."/>
        </authorList>
    </citation>
    <scope>NUCLEOTIDE SEQUENCE [LARGE SCALE GENOMIC DNA]</scope>
    <source>
        <strain evidence="19">Z6</strain>
    </source>
</reference>
<keyword evidence="6 14" id="KW-0132">Cell division</keyword>
<evidence type="ECO:0000313" key="18">
    <source>
        <dbReference type="EMBL" id="OCL26505.1"/>
    </source>
</evidence>
<dbReference type="Pfam" id="PF01225">
    <property type="entry name" value="Mur_ligase"/>
    <property type="match status" value="1"/>
</dbReference>
<evidence type="ECO:0000256" key="2">
    <source>
        <dbReference type="ARBA" id="ARBA00004752"/>
    </source>
</evidence>
<reference evidence="18 19" key="2">
    <citation type="submission" date="2016-08" db="EMBL/GenBank/DDBJ databases">
        <title>Orenia metallireducens sp. nov. strain Z6, a Novel Metal-reducing Firmicute from the Deep Subsurface.</title>
        <authorList>
            <person name="Maxim B.I."/>
            <person name="Kenneth K."/>
            <person name="Flynn T.M."/>
            <person name="Oloughlin E.J."/>
            <person name="Locke R.A."/>
            <person name="Weber J.R."/>
            <person name="Egan S.M."/>
            <person name="Mackie R.I."/>
            <person name="Cann I.K."/>
        </authorList>
    </citation>
    <scope>NUCLEOTIDE SEQUENCE [LARGE SCALE GENOMIC DNA]</scope>
    <source>
        <strain evidence="18 19">Z6</strain>
    </source>
</reference>
<sequence>MKRAHIIGIGGIAMSAIAQCLIQLGYKVTGSDLHHNDLVEELRNQGVEITIGHQAENISTKIEKVICSDAIPETNVEIVKAKEYGLDLLGRSDALAWITKEKRVISASGTHGKTTTSSMIAYLLEEGKKEPSFIIGGILNNFGSNFRANQGDYFVLEGDEYNKSFLKYPSDIGVITNIEFDHPDIYADMAEVFDTYHQYVDGLRECLVTNQQVIEQLGLKIEEMSIEVVTVGIDDNQAEFNAINIREEELSSYFNVEYQGEEIGEFKINALGSYNVKHALEAMAVAKYCGLSFEAIKRGLRLWQGVKRRFEILDDDESRIVISDYAHHPSEVEAVAEILERIKSNKKKVLIFQPHQYIRTKSLFEDYKGILDKEIDEKVILKIYKVREAVENEDLEKLGNKLSQMVSKGDTAYYNRFEDLKRWLDQYKQDNQAIYLFLGAGDIDTFAREWAQRD</sequence>
<dbReference type="InterPro" id="IPR036565">
    <property type="entry name" value="Mur-like_cat_sf"/>
</dbReference>
<dbReference type="GO" id="GO:0008763">
    <property type="term" value="F:UDP-N-acetylmuramate-L-alanine ligase activity"/>
    <property type="evidence" value="ECO:0007669"/>
    <property type="project" value="UniProtKB-UniRule"/>
</dbReference>
<gene>
    <name evidence="14" type="primary">murC</name>
    <name evidence="18" type="ORF">U472_10945</name>
</gene>
<accession>A0A1C0A8C8</accession>
<evidence type="ECO:0000256" key="7">
    <source>
        <dbReference type="ARBA" id="ARBA00022741"/>
    </source>
</evidence>
<dbReference type="EC" id="6.3.2.8" evidence="3 14"/>
<dbReference type="InterPro" id="IPR005758">
    <property type="entry name" value="UDP-N-AcMur_Ala_ligase_MurC"/>
</dbReference>
<dbReference type="InterPro" id="IPR004101">
    <property type="entry name" value="Mur_ligase_C"/>
</dbReference>
<feature type="domain" description="Mur ligase C-terminal" evidence="16">
    <location>
        <begin position="308"/>
        <end position="440"/>
    </location>
</feature>
<protein>
    <recommendedName>
        <fullName evidence="3 14">UDP-N-acetylmuramate--L-alanine ligase</fullName>
        <ecNumber evidence="3 14">6.3.2.8</ecNumber>
    </recommendedName>
    <alternativeName>
        <fullName evidence="14">UDP-N-acetylmuramoyl-L-alanine synthetase</fullName>
    </alternativeName>
</protein>
<keyword evidence="7 14" id="KW-0547">Nucleotide-binding</keyword>
<evidence type="ECO:0000256" key="12">
    <source>
        <dbReference type="ARBA" id="ARBA00023316"/>
    </source>
</evidence>
<evidence type="ECO:0000256" key="6">
    <source>
        <dbReference type="ARBA" id="ARBA00022618"/>
    </source>
</evidence>
<name>A0A1C0A8C8_9FIRM</name>
<dbReference type="Gene3D" id="3.90.190.20">
    <property type="entry name" value="Mur ligase, C-terminal domain"/>
    <property type="match status" value="1"/>
</dbReference>
<dbReference type="Gene3D" id="3.40.1190.10">
    <property type="entry name" value="Mur-like, catalytic domain"/>
    <property type="match status" value="1"/>
</dbReference>
<dbReference type="SUPFAM" id="SSF53244">
    <property type="entry name" value="MurD-like peptide ligases, peptide-binding domain"/>
    <property type="match status" value="1"/>
</dbReference>
<dbReference type="InterPro" id="IPR013221">
    <property type="entry name" value="Mur_ligase_cen"/>
</dbReference>
<dbReference type="NCBIfam" id="TIGR01082">
    <property type="entry name" value="murC"/>
    <property type="match status" value="1"/>
</dbReference>
<keyword evidence="5 14" id="KW-0436">Ligase</keyword>
<feature type="domain" description="Mur ligase N-terminal catalytic" evidence="15">
    <location>
        <begin position="4"/>
        <end position="102"/>
    </location>
</feature>
<evidence type="ECO:0000256" key="11">
    <source>
        <dbReference type="ARBA" id="ARBA00023306"/>
    </source>
</evidence>
<keyword evidence="12 14" id="KW-0961">Cell wall biogenesis/degradation</keyword>
<dbReference type="Pfam" id="PF08245">
    <property type="entry name" value="Mur_ligase_M"/>
    <property type="match status" value="1"/>
</dbReference>
<evidence type="ECO:0000256" key="14">
    <source>
        <dbReference type="HAMAP-Rule" id="MF_00046"/>
    </source>
</evidence>
<dbReference type="SUPFAM" id="SSF53623">
    <property type="entry name" value="MurD-like peptide ligases, catalytic domain"/>
    <property type="match status" value="1"/>
</dbReference>
<comment type="caution">
    <text evidence="18">The sequence shown here is derived from an EMBL/GenBank/DDBJ whole genome shotgun (WGS) entry which is preliminary data.</text>
</comment>
<keyword evidence="19" id="KW-1185">Reference proteome</keyword>
<evidence type="ECO:0000259" key="16">
    <source>
        <dbReference type="Pfam" id="PF02875"/>
    </source>
</evidence>
<comment type="catalytic activity">
    <reaction evidence="13 14">
        <text>UDP-N-acetyl-alpha-D-muramate + L-alanine + ATP = UDP-N-acetyl-alpha-D-muramoyl-L-alanine + ADP + phosphate + H(+)</text>
        <dbReference type="Rhea" id="RHEA:23372"/>
        <dbReference type="ChEBI" id="CHEBI:15378"/>
        <dbReference type="ChEBI" id="CHEBI:30616"/>
        <dbReference type="ChEBI" id="CHEBI:43474"/>
        <dbReference type="ChEBI" id="CHEBI:57972"/>
        <dbReference type="ChEBI" id="CHEBI:70757"/>
        <dbReference type="ChEBI" id="CHEBI:83898"/>
        <dbReference type="ChEBI" id="CHEBI:456216"/>
        <dbReference type="EC" id="6.3.2.8"/>
    </reaction>
</comment>
<evidence type="ECO:0000256" key="13">
    <source>
        <dbReference type="ARBA" id="ARBA00047833"/>
    </source>
</evidence>
<evidence type="ECO:0000259" key="17">
    <source>
        <dbReference type="Pfam" id="PF08245"/>
    </source>
</evidence>
<evidence type="ECO:0000256" key="5">
    <source>
        <dbReference type="ARBA" id="ARBA00022598"/>
    </source>
</evidence>
<feature type="domain" description="Mur ligase central" evidence="17">
    <location>
        <begin position="108"/>
        <end position="286"/>
    </location>
</feature>
<feature type="binding site" evidence="14">
    <location>
        <begin position="109"/>
        <end position="115"/>
    </location>
    <ligand>
        <name>ATP</name>
        <dbReference type="ChEBI" id="CHEBI:30616"/>
    </ligand>
</feature>
<keyword evidence="9 14" id="KW-0133">Cell shape</keyword>
<dbReference type="GO" id="GO:0005524">
    <property type="term" value="F:ATP binding"/>
    <property type="evidence" value="ECO:0007669"/>
    <property type="project" value="UniProtKB-UniRule"/>
</dbReference>
<dbReference type="InterPro" id="IPR036615">
    <property type="entry name" value="Mur_ligase_C_dom_sf"/>
</dbReference>
<dbReference type="OrthoDB" id="9804126at2"/>
<evidence type="ECO:0000256" key="9">
    <source>
        <dbReference type="ARBA" id="ARBA00022960"/>
    </source>
</evidence>
<evidence type="ECO:0000256" key="1">
    <source>
        <dbReference type="ARBA" id="ARBA00004496"/>
    </source>
</evidence>
<dbReference type="EMBL" id="LWDV01000009">
    <property type="protein sequence ID" value="OCL26505.1"/>
    <property type="molecule type" value="Genomic_DNA"/>
</dbReference>
<dbReference type="HAMAP" id="MF_00046">
    <property type="entry name" value="MurC"/>
    <property type="match status" value="1"/>
</dbReference>
<comment type="similarity">
    <text evidence="14">Belongs to the MurCDEF family.</text>
</comment>
<dbReference type="GO" id="GO:0008360">
    <property type="term" value="P:regulation of cell shape"/>
    <property type="evidence" value="ECO:0007669"/>
    <property type="project" value="UniProtKB-KW"/>
</dbReference>
<comment type="subcellular location">
    <subcellularLocation>
        <location evidence="1 14">Cytoplasm</location>
    </subcellularLocation>
</comment>
<keyword evidence="10 14" id="KW-0573">Peptidoglycan synthesis</keyword>
<evidence type="ECO:0000256" key="3">
    <source>
        <dbReference type="ARBA" id="ARBA00012211"/>
    </source>
</evidence>
<evidence type="ECO:0000256" key="10">
    <source>
        <dbReference type="ARBA" id="ARBA00022984"/>
    </source>
</evidence>
<comment type="pathway">
    <text evidence="2 14">Cell wall biogenesis; peptidoglycan biosynthesis.</text>
</comment>
<proteinExistence type="inferred from homology"/>
<dbReference type="PANTHER" id="PTHR43445">
    <property type="entry name" value="UDP-N-ACETYLMURAMATE--L-ALANINE LIGASE-RELATED"/>
    <property type="match status" value="1"/>
</dbReference>
<dbReference type="Pfam" id="PF02875">
    <property type="entry name" value="Mur_ligase_C"/>
    <property type="match status" value="1"/>
</dbReference>
<organism evidence="18 19">
    <name type="scientific">Orenia metallireducens</name>
    <dbReference type="NCBI Taxonomy" id="1413210"/>
    <lineage>
        <taxon>Bacteria</taxon>
        <taxon>Bacillati</taxon>
        <taxon>Bacillota</taxon>
        <taxon>Clostridia</taxon>
        <taxon>Halanaerobiales</taxon>
        <taxon>Halobacteroidaceae</taxon>
        <taxon>Orenia</taxon>
    </lineage>
</organism>
<dbReference type="Proteomes" id="UP000093514">
    <property type="component" value="Unassembled WGS sequence"/>
</dbReference>
<dbReference type="Gene3D" id="3.40.50.720">
    <property type="entry name" value="NAD(P)-binding Rossmann-like Domain"/>
    <property type="match status" value="1"/>
</dbReference>